<dbReference type="Proteomes" id="UP000248326">
    <property type="component" value="Unassembled WGS sequence"/>
</dbReference>
<dbReference type="CDD" id="cd17557">
    <property type="entry name" value="REC_Rcp-like"/>
    <property type="match status" value="1"/>
</dbReference>
<evidence type="ECO:0000259" key="2">
    <source>
        <dbReference type="PROSITE" id="PS50110"/>
    </source>
</evidence>
<dbReference type="SMART" id="SM00448">
    <property type="entry name" value="REC"/>
    <property type="match status" value="1"/>
</dbReference>
<proteinExistence type="predicted"/>
<dbReference type="Gene3D" id="3.40.50.2300">
    <property type="match status" value="1"/>
</dbReference>
<dbReference type="PROSITE" id="PS50110">
    <property type="entry name" value="RESPONSE_REGULATORY"/>
    <property type="match status" value="1"/>
</dbReference>
<organism evidence="3 4">
    <name type="scientific">Deinococcus yavapaiensis KR-236</name>
    <dbReference type="NCBI Taxonomy" id="694435"/>
    <lineage>
        <taxon>Bacteria</taxon>
        <taxon>Thermotogati</taxon>
        <taxon>Deinococcota</taxon>
        <taxon>Deinococci</taxon>
        <taxon>Deinococcales</taxon>
        <taxon>Deinococcaceae</taxon>
        <taxon>Deinococcus</taxon>
    </lineage>
</organism>
<dbReference type="GO" id="GO:0000160">
    <property type="term" value="P:phosphorelay signal transduction system"/>
    <property type="evidence" value="ECO:0007669"/>
    <property type="project" value="InterPro"/>
</dbReference>
<dbReference type="InterPro" id="IPR001789">
    <property type="entry name" value="Sig_transdc_resp-reg_receiver"/>
</dbReference>
<name>A0A318S956_9DEIO</name>
<dbReference type="InterPro" id="IPR052893">
    <property type="entry name" value="TCS_response_regulator"/>
</dbReference>
<dbReference type="OrthoDB" id="9785718at2"/>
<accession>A0A318S956</accession>
<dbReference type="InterPro" id="IPR011006">
    <property type="entry name" value="CheY-like_superfamily"/>
</dbReference>
<gene>
    <name evidence="3" type="ORF">DES52_111138</name>
</gene>
<dbReference type="EMBL" id="QJSX01000011">
    <property type="protein sequence ID" value="PYE52966.1"/>
    <property type="molecule type" value="Genomic_DNA"/>
</dbReference>
<feature type="modified residue" description="4-aspartylphosphate" evidence="1">
    <location>
        <position position="62"/>
    </location>
</feature>
<reference evidence="3 4" key="1">
    <citation type="submission" date="2018-06" db="EMBL/GenBank/DDBJ databases">
        <title>Genomic Encyclopedia of Type Strains, Phase IV (KMG-IV): sequencing the most valuable type-strain genomes for metagenomic binning, comparative biology and taxonomic classification.</title>
        <authorList>
            <person name="Goeker M."/>
        </authorList>
    </citation>
    <scope>NUCLEOTIDE SEQUENCE [LARGE SCALE GENOMIC DNA]</scope>
    <source>
        <strain evidence="3 4">DSM 18048</strain>
    </source>
</reference>
<feature type="domain" description="Response regulatory" evidence="2">
    <location>
        <begin position="4"/>
        <end position="129"/>
    </location>
</feature>
<dbReference type="SUPFAM" id="SSF52172">
    <property type="entry name" value="CheY-like"/>
    <property type="match status" value="1"/>
</dbReference>
<evidence type="ECO:0000256" key="1">
    <source>
        <dbReference type="PROSITE-ProRule" id="PRU00169"/>
    </source>
</evidence>
<dbReference type="PANTHER" id="PTHR44520">
    <property type="entry name" value="RESPONSE REGULATOR RCP1-RELATED"/>
    <property type="match status" value="1"/>
</dbReference>
<dbReference type="RefSeq" id="WP_110887536.1">
    <property type="nucleotide sequence ID" value="NZ_QJSX01000011.1"/>
</dbReference>
<evidence type="ECO:0000313" key="3">
    <source>
        <dbReference type="EMBL" id="PYE52966.1"/>
    </source>
</evidence>
<evidence type="ECO:0000313" key="4">
    <source>
        <dbReference type="Proteomes" id="UP000248326"/>
    </source>
</evidence>
<protein>
    <submittedName>
        <fullName evidence="3">Response regulator receiver domain-containing protein</fullName>
    </submittedName>
</protein>
<dbReference type="Pfam" id="PF00072">
    <property type="entry name" value="Response_reg"/>
    <property type="match status" value="1"/>
</dbReference>
<keyword evidence="1" id="KW-0597">Phosphoprotein</keyword>
<comment type="caution">
    <text evidence="3">The sequence shown here is derived from an EMBL/GenBank/DDBJ whole genome shotgun (WGS) entry which is preliminary data.</text>
</comment>
<dbReference type="AlphaFoldDB" id="A0A318S956"/>
<sequence length="146" mass="16100">MTLRLLVAEDHLEDVELLRAALEEAPLPCELHAVRDGEDALAFLGKREPFESAPDVHLVLLDLNMPRLRGLDVLREVRSSERWRDLTVIILTTSDAPHDVEASYAAGANAFVTKPVDFATFFDVTHAVTSYYAGMLGVAHRASTST</sequence>
<keyword evidence="4" id="KW-1185">Reference proteome</keyword>